<evidence type="ECO:0000313" key="6">
    <source>
        <dbReference type="Proteomes" id="UP000233517"/>
    </source>
</evidence>
<dbReference type="EMBL" id="PHAI01000003">
    <property type="protein sequence ID" value="PKM91150.1"/>
    <property type="molecule type" value="Genomic_DNA"/>
</dbReference>
<dbReference type="InterPro" id="IPR035980">
    <property type="entry name" value="Ribosomal_bS6_sf"/>
</dbReference>
<comment type="function">
    <text evidence="3">Binds together with bS18 to 16S ribosomal RNA.</text>
</comment>
<dbReference type="AlphaFoldDB" id="A0A2N2E8T4"/>
<dbReference type="GO" id="GO:0006412">
    <property type="term" value="P:translation"/>
    <property type="evidence" value="ECO:0007669"/>
    <property type="project" value="UniProtKB-UniRule"/>
</dbReference>
<name>A0A2N2E8T4_9BACT</name>
<dbReference type="Gene3D" id="3.30.70.60">
    <property type="match status" value="1"/>
</dbReference>
<keyword evidence="3" id="KW-0694">RNA-binding</keyword>
<gene>
    <name evidence="3 5" type="primary">rpsF</name>
    <name evidence="5" type="ORF">CVU82_03810</name>
</gene>
<dbReference type="HAMAP" id="MF_00360">
    <property type="entry name" value="Ribosomal_bS6"/>
    <property type="match status" value="1"/>
</dbReference>
<evidence type="ECO:0000256" key="2">
    <source>
        <dbReference type="ARBA" id="ARBA00035294"/>
    </source>
</evidence>
<proteinExistence type="inferred from homology"/>
<dbReference type="PANTHER" id="PTHR21011">
    <property type="entry name" value="MITOCHONDRIAL 28S RIBOSOMAL PROTEIN S6"/>
    <property type="match status" value="1"/>
</dbReference>
<dbReference type="InterPro" id="IPR000529">
    <property type="entry name" value="Ribosomal_bS6"/>
</dbReference>
<comment type="caution">
    <text evidence="5">The sequence shown here is derived from an EMBL/GenBank/DDBJ whole genome shotgun (WGS) entry which is preliminary data.</text>
</comment>
<dbReference type="NCBIfam" id="TIGR00166">
    <property type="entry name" value="S6"/>
    <property type="match status" value="1"/>
</dbReference>
<feature type="coiled-coil region" evidence="4">
    <location>
        <begin position="109"/>
        <end position="144"/>
    </location>
</feature>
<keyword evidence="3" id="KW-0687">Ribonucleoprotein</keyword>
<evidence type="ECO:0000256" key="4">
    <source>
        <dbReference type="SAM" id="Coils"/>
    </source>
</evidence>
<dbReference type="GO" id="GO:0003735">
    <property type="term" value="F:structural constituent of ribosome"/>
    <property type="evidence" value="ECO:0007669"/>
    <property type="project" value="InterPro"/>
</dbReference>
<keyword evidence="4" id="KW-0175">Coiled coil</keyword>
<organism evidence="5 6">
    <name type="scientific">Candidatus Falkowbacteria bacterium HGW-Falkowbacteria-1</name>
    <dbReference type="NCBI Taxonomy" id="2013768"/>
    <lineage>
        <taxon>Bacteria</taxon>
        <taxon>Candidatus Falkowiibacteriota</taxon>
    </lineage>
</organism>
<comment type="similarity">
    <text evidence="1 3">Belongs to the bacterial ribosomal protein bS6 family.</text>
</comment>
<protein>
    <recommendedName>
        <fullName evidence="2 3">Small ribosomal subunit protein bS6</fullName>
    </recommendedName>
</protein>
<dbReference type="GO" id="GO:0005840">
    <property type="term" value="C:ribosome"/>
    <property type="evidence" value="ECO:0007669"/>
    <property type="project" value="UniProtKB-KW"/>
</dbReference>
<dbReference type="GO" id="GO:1990904">
    <property type="term" value="C:ribonucleoprotein complex"/>
    <property type="evidence" value="ECO:0007669"/>
    <property type="project" value="UniProtKB-KW"/>
</dbReference>
<reference evidence="5 6" key="1">
    <citation type="journal article" date="2017" name="ISME J.">
        <title>Potential for microbial H2 and metal transformations associated with novel bacteria and archaea in deep terrestrial subsurface sediments.</title>
        <authorList>
            <person name="Hernsdorf A.W."/>
            <person name="Amano Y."/>
            <person name="Miyakawa K."/>
            <person name="Ise K."/>
            <person name="Suzuki Y."/>
            <person name="Anantharaman K."/>
            <person name="Probst A."/>
            <person name="Burstein D."/>
            <person name="Thomas B.C."/>
            <person name="Banfield J.F."/>
        </authorList>
    </citation>
    <scope>NUCLEOTIDE SEQUENCE [LARGE SCALE GENOMIC DNA]</scope>
    <source>
        <strain evidence="5">HGW-Falkowbacteria-1</strain>
    </source>
</reference>
<keyword evidence="3 5" id="KW-0689">Ribosomal protein</keyword>
<dbReference type="PANTHER" id="PTHR21011:SF1">
    <property type="entry name" value="SMALL RIBOSOMAL SUBUNIT PROTEIN BS6M"/>
    <property type="match status" value="1"/>
</dbReference>
<sequence>MSKTKASGLIHYEILFIIPNKFTDDEAQKVFKKVGGIIVSNDGKISMEDYWGKRKFAYPINHEYYGYYGLYEFDLERNLIAKINDTLRLDKEVVRFIIVKKEVKSEEQIKKDKKIKEKIENKKNEEIENKKEEVKKEIKKTSKKKDGGEKLDLKNLDEKLEDVLNIDNLL</sequence>
<evidence type="ECO:0000256" key="3">
    <source>
        <dbReference type="HAMAP-Rule" id="MF_00360"/>
    </source>
</evidence>
<evidence type="ECO:0000256" key="1">
    <source>
        <dbReference type="ARBA" id="ARBA00009512"/>
    </source>
</evidence>
<accession>A0A2N2E8T4</accession>
<dbReference type="CDD" id="cd00473">
    <property type="entry name" value="bS6"/>
    <property type="match status" value="1"/>
</dbReference>
<dbReference type="InterPro" id="IPR020814">
    <property type="entry name" value="Ribosomal_S6_plastid/chlpt"/>
</dbReference>
<dbReference type="GO" id="GO:0070181">
    <property type="term" value="F:small ribosomal subunit rRNA binding"/>
    <property type="evidence" value="ECO:0007669"/>
    <property type="project" value="TreeGrafter"/>
</dbReference>
<dbReference type="Pfam" id="PF01250">
    <property type="entry name" value="Ribosomal_S6"/>
    <property type="match status" value="1"/>
</dbReference>
<keyword evidence="3" id="KW-0699">rRNA-binding</keyword>
<evidence type="ECO:0000313" key="5">
    <source>
        <dbReference type="EMBL" id="PKM91150.1"/>
    </source>
</evidence>
<dbReference type="InterPro" id="IPR014717">
    <property type="entry name" value="Transl_elong_EF1B/ribsomal_bS6"/>
</dbReference>
<dbReference type="SUPFAM" id="SSF54995">
    <property type="entry name" value="Ribosomal protein S6"/>
    <property type="match status" value="1"/>
</dbReference>
<dbReference type="Proteomes" id="UP000233517">
    <property type="component" value="Unassembled WGS sequence"/>
</dbReference>
<dbReference type="GO" id="GO:0005737">
    <property type="term" value="C:cytoplasm"/>
    <property type="evidence" value="ECO:0007669"/>
    <property type="project" value="UniProtKB-ARBA"/>
</dbReference>